<dbReference type="InterPro" id="IPR026906">
    <property type="entry name" value="LRR_5"/>
</dbReference>
<dbReference type="InterPro" id="IPR053139">
    <property type="entry name" value="Surface_bspA-like"/>
</dbReference>
<proteinExistence type="predicted"/>
<evidence type="ECO:0008006" key="3">
    <source>
        <dbReference type="Google" id="ProtNLM"/>
    </source>
</evidence>
<sequence>MSKKITDENGINYEIDENNFTAKIVQSLRTMSHVFIPRFINFQSKEYIITKISENSFSENRSIQIINITEDSAIISIEKNSFSYSSLKQINIPASVQELEEGWCNNTSNLKKVTISPNNPNFQYADDNQQIIIGKSDKNFDVLFFASRKIKQATIPDNIKRISSYAFESCFKLESIEISEDSKLQFIGKNAFSYSSIKSLFIPSDVCELQEGWCRHLPHLTNVKISPKNENFKFSDGNENLIVGKSDKNKEKYDVLVFATRDIKRADIPNDIVYINQSSFEHCRDCEYINIAEDSEIAKIGKNAFSGTLIKYLFIPSTVEHLEEGWCKNTNFLKNILIYTNNPYLKYADRKRQIIIGKSDRSKKTFDTLIFASRNIANIVIPSTITHISSYAFENCKYITSIEFHSKIKSIGKRAFAYTNLKTVFIPHGIEMIGASAFYSCTELNNVVFEEGSKLKAISSCLFHSCRRLEKVIIPEKCQLQTIQRRAFYFTYVDKIFIPASVKEFEFCFDESPTLSKLSLSLDNRYYKYMDENRQVIVGKSDSNTENYDVIVLAQRDNIQHVTIPNNIKFINPFTFASCYQLTTLDISEDSELQFITRNALFSSSITSLFIPAKLKEIEEGWCMSLNSLVNVSISPNNRHFSFVDKENKLIASKSDFKNNELFDFLIFASRDINHAFIPSCIKHICSYSFGHCKKLIKIDFAEDSNLESIGDNVFEQSGISRITIPRSVYKLSRYSFISCSNLKTIEFLGERLDSCFHFTKTNFKLILVSFPNLNELAVDDSSFSSDVSLFICAGAQIIS</sequence>
<dbReference type="Proteomes" id="UP001470230">
    <property type="component" value="Unassembled WGS sequence"/>
</dbReference>
<dbReference type="EMBL" id="JAPFFF010000030">
    <property type="protein sequence ID" value="KAK8845953.1"/>
    <property type="molecule type" value="Genomic_DNA"/>
</dbReference>
<evidence type="ECO:0000313" key="1">
    <source>
        <dbReference type="EMBL" id="KAK8845953.1"/>
    </source>
</evidence>
<dbReference type="Gene3D" id="3.80.10.10">
    <property type="entry name" value="Ribonuclease Inhibitor"/>
    <property type="match status" value="3"/>
</dbReference>
<dbReference type="PANTHER" id="PTHR45661:SF3">
    <property type="entry name" value="IG-LIKE DOMAIN-CONTAINING PROTEIN"/>
    <property type="match status" value="1"/>
</dbReference>
<dbReference type="Pfam" id="PF13306">
    <property type="entry name" value="LRR_5"/>
    <property type="match status" value="6"/>
</dbReference>
<evidence type="ECO:0000313" key="2">
    <source>
        <dbReference type="Proteomes" id="UP001470230"/>
    </source>
</evidence>
<name>A0ABR2HFT3_9EUKA</name>
<gene>
    <name evidence="1" type="ORF">M9Y10_020889</name>
</gene>
<reference evidence="1 2" key="1">
    <citation type="submission" date="2024-04" db="EMBL/GenBank/DDBJ databases">
        <title>Tritrichomonas musculus Genome.</title>
        <authorList>
            <person name="Alves-Ferreira E."/>
            <person name="Grigg M."/>
            <person name="Lorenzi H."/>
            <person name="Galac M."/>
        </authorList>
    </citation>
    <scope>NUCLEOTIDE SEQUENCE [LARGE SCALE GENOMIC DNA]</scope>
    <source>
        <strain evidence="1 2">EAF2021</strain>
    </source>
</reference>
<protein>
    <recommendedName>
        <fullName evidence="3">Surface antigen BspA-like</fullName>
    </recommendedName>
</protein>
<keyword evidence="2" id="KW-1185">Reference proteome</keyword>
<accession>A0ABR2HFT3</accession>
<comment type="caution">
    <text evidence="1">The sequence shown here is derived from an EMBL/GenBank/DDBJ whole genome shotgun (WGS) entry which is preliminary data.</text>
</comment>
<organism evidence="1 2">
    <name type="scientific">Tritrichomonas musculus</name>
    <dbReference type="NCBI Taxonomy" id="1915356"/>
    <lineage>
        <taxon>Eukaryota</taxon>
        <taxon>Metamonada</taxon>
        <taxon>Parabasalia</taxon>
        <taxon>Tritrichomonadida</taxon>
        <taxon>Tritrichomonadidae</taxon>
        <taxon>Tritrichomonas</taxon>
    </lineage>
</organism>
<dbReference type="InterPro" id="IPR032675">
    <property type="entry name" value="LRR_dom_sf"/>
</dbReference>
<dbReference type="SUPFAM" id="SSF52058">
    <property type="entry name" value="L domain-like"/>
    <property type="match status" value="3"/>
</dbReference>
<dbReference type="PANTHER" id="PTHR45661">
    <property type="entry name" value="SURFACE ANTIGEN"/>
    <property type="match status" value="1"/>
</dbReference>